<dbReference type="AlphaFoldDB" id="U5WZC1"/>
<dbReference type="Proteomes" id="UP000017786">
    <property type="component" value="Chromosome"/>
</dbReference>
<dbReference type="EMBL" id="CP006835">
    <property type="protein sequence ID" value="AGZ54297.1"/>
    <property type="molecule type" value="Genomic_DNA"/>
</dbReference>
<accession>U5WZC1</accession>
<sequence>MCSSSEVRVDVVILQLLASRRVALLKPGIECDFLRAEIFCGPVVFIIENCFHPVPLLMHFPKDGCGPLREAGDVYLEPGIVLYNSLLEHIDTAVTKRSDAVVEMQKFRRGSCDIYKLCRIVLAIQEFRKRHYPQVPVPSISLNAAMFLNRRDSDSWTETCAFAHRARMRDYLY</sequence>
<reference evidence="1 2" key="1">
    <citation type="submission" date="2013-10" db="EMBL/GenBank/DDBJ databases">
        <title>Genome sequence of Mycobacterium kansasii.</title>
        <authorList>
            <consortium name="McGill University Mycobacterium genome consortium"/>
            <person name="Veyrier F.J."/>
            <person name="Behr M.A."/>
        </authorList>
    </citation>
    <scope>NUCLEOTIDE SEQUENCE [LARGE SCALE GENOMIC DNA]</scope>
    <source>
        <strain evidence="1 2">ATCC 12478</strain>
    </source>
</reference>
<dbReference type="KEGG" id="mkn:MKAN_17395"/>
<name>U5WZC1_MYCKA</name>
<proteinExistence type="predicted"/>
<dbReference type="HOGENOM" id="CLU_1545936_0_0_11"/>
<evidence type="ECO:0000313" key="1">
    <source>
        <dbReference type="EMBL" id="AGZ54297.1"/>
    </source>
</evidence>
<evidence type="ECO:0000313" key="2">
    <source>
        <dbReference type="Proteomes" id="UP000017786"/>
    </source>
</evidence>
<gene>
    <name evidence="1" type="ORF">MKAN_17395</name>
</gene>
<organism evidence="1 2">
    <name type="scientific">Mycobacterium kansasii ATCC 12478</name>
    <dbReference type="NCBI Taxonomy" id="557599"/>
    <lineage>
        <taxon>Bacteria</taxon>
        <taxon>Bacillati</taxon>
        <taxon>Actinomycetota</taxon>
        <taxon>Actinomycetes</taxon>
        <taxon>Mycobacteriales</taxon>
        <taxon>Mycobacteriaceae</taxon>
        <taxon>Mycobacterium</taxon>
    </lineage>
</organism>
<protein>
    <submittedName>
        <fullName evidence="1">Uncharacterized protein</fullName>
    </submittedName>
</protein>